<dbReference type="SUPFAM" id="SSF143437">
    <property type="entry name" value="THUMP domain-like"/>
    <property type="match status" value="1"/>
</dbReference>
<keyword evidence="2 9" id="KW-0963">Cytoplasm</keyword>
<evidence type="ECO:0000256" key="8">
    <source>
        <dbReference type="ARBA" id="ARBA00022977"/>
    </source>
</evidence>
<dbReference type="OrthoDB" id="9773948at2"/>
<evidence type="ECO:0000313" key="12">
    <source>
        <dbReference type="Proteomes" id="UP000464013"/>
    </source>
</evidence>
<comment type="pathway">
    <text evidence="9">Cofactor biosynthesis; thiamine diphosphate biosynthesis.</text>
</comment>
<keyword evidence="8 9" id="KW-0784">Thiamine biosynthesis</keyword>
<dbReference type="RefSeq" id="WP_159552467.1">
    <property type="nucleotide sequence ID" value="NZ_CP035042.1"/>
</dbReference>
<evidence type="ECO:0000313" key="11">
    <source>
        <dbReference type="EMBL" id="QHC50331.1"/>
    </source>
</evidence>
<feature type="binding site" evidence="9">
    <location>
        <position position="299"/>
    </location>
    <ligand>
        <name>ATP</name>
        <dbReference type="ChEBI" id="CHEBI:30616"/>
    </ligand>
</feature>
<dbReference type="InterPro" id="IPR003720">
    <property type="entry name" value="tRNA_STrfase"/>
</dbReference>
<evidence type="ECO:0000256" key="6">
    <source>
        <dbReference type="ARBA" id="ARBA00022840"/>
    </source>
</evidence>
<reference evidence="11 12" key="1">
    <citation type="submission" date="2019-01" db="EMBL/GenBank/DDBJ databases">
        <title>Complete genome of a denitifying bacterium Halomons sp. BC-M4-5.</title>
        <authorList>
            <person name="Wang L."/>
            <person name="Shao Z."/>
        </authorList>
    </citation>
    <scope>NUCLEOTIDE SEQUENCE [LARGE SCALE GENOMIC DNA]</scope>
    <source>
        <strain evidence="11 12">BC-M4-5</strain>
    </source>
</reference>
<evidence type="ECO:0000256" key="2">
    <source>
        <dbReference type="ARBA" id="ARBA00022490"/>
    </source>
</evidence>
<dbReference type="GO" id="GO:0140741">
    <property type="term" value="F:tRNA-uracil-4 sulfurtransferase activity"/>
    <property type="evidence" value="ECO:0007669"/>
    <property type="project" value="UniProtKB-EC"/>
</dbReference>
<dbReference type="SUPFAM" id="SSF52402">
    <property type="entry name" value="Adenine nucleotide alpha hydrolases-like"/>
    <property type="match status" value="1"/>
</dbReference>
<dbReference type="InterPro" id="IPR026340">
    <property type="entry name" value="THII_Thiazole_biosynth_dom"/>
</dbReference>
<accession>A0A6I6SM93</accession>
<feature type="domain" description="THUMP" evidence="10">
    <location>
        <begin position="64"/>
        <end position="168"/>
    </location>
</feature>
<dbReference type="EC" id="2.8.1.4" evidence="9"/>
<evidence type="ECO:0000256" key="9">
    <source>
        <dbReference type="HAMAP-Rule" id="MF_00021"/>
    </source>
</evidence>
<dbReference type="InterPro" id="IPR050102">
    <property type="entry name" value="tRNA_sulfurtransferase_ThiI"/>
</dbReference>
<dbReference type="InterPro" id="IPR020536">
    <property type="entry name" value="ThiI_AANH"/>
</dbReference>
<dbReference type="InterPro" id="IPR036873">
    <property type="entry name" value="Rhodanese-like_dom_sf"/>
</dbReference>
<keyword evidence="12" id="KW-1185">Reference proteome</keyword>
<organism evidence="11 12">
    <name type="scientific">Billgrantia tianxiuensis</name>
    <dbReference type="NCBI Taxonomy" id="2497861"/>
    <lineage>
        <taxon>Bacteria</taxon>
        <taxon>Pseudomonadati</taxon>
        <taxon>Pseudomonadota</taxon>
        <taxon>Gammaproteobacteria</taxon>
        <taxon>Oceanospirillales</taxon>
        <taxon>Halomonadaceae</taxon>
        <taxon>Billgrantia</taxon>
    </lineage>
</organism>
<dbReference type="GO" id="GO:0000049">
    <property type="term" value="F:tRNA binding"/>
    <property type="evidence" value="ECO:0007669"/>
    <property type="project" value="UniProtKB-UniRule"/>
</dbReference>
<dbReference type="GO" id="GO:0005829">
    <property type="term" value="C:cytosol"/>
    <property type="evidence" value="ECO:0007669"/>
    <property type="project" value="TreeGrafter"/>
</dbReference>
<dbReference type="AlphaFoldDB" id="A0A6I6SM93"/>
<dbReference type="KEGG" id="htx:EKK97_13110"/>
<dbReference type="InterPro" id="IPR049962">
    <property type="entry name" value="THUMP_ThiI"/>
</dbReference>
<dbReference type="Proteomes" id="UP000464013">
    <property type="component" value="Chromosome"/>
</dbReference>
<dbReference type="InterPro" id="IPR014729">
    <property type="entry name" value="Rossmann-like_a/b/a_fold"/>
</dbReference>
<keyword evidence="4 9" id="KW-0808">Transferase</keyword>
<dbReference type="GO" id="GO:0005524">
    <property type="term" value="F:ATP binding"/>
    <property type="evidence" value="ECO:0007669"/>
    <property type="project" value="UniProtKB-UniRule"/>
</dbReference>
<comment type="catalytic activity">
    <reaction evidence="9">
        <text>[ThiS sulfur-carrier protein]-C-terminal Gly-Gly-AMP + S-sulfanyl-L-cysteinyl-[cysteine desulfurase] + AH2 = [ThiS sulfur-carrier protein]-C-terminal-Gly-aminoethanethioate + L-cysteinyl-[cysteine desulfurase] + A + AMP + 2 H(+)</text>
        <dbReference type="Rhea" id="RHEA:43340"/>
        <dbReference type="Rhea" id="RHEA-COMP:12157"/>
        <dbReference type="Rhea" id="RHEA-COMP:12158"/>
        <dbReference type="Rhea" id="RHEA-COMP:12910"/>
        <dbReference type="Rhea" id="RHEA-COMP:19908"/>
        <dbReference type="ChEBI" id="CHEBI:13193"/>
        <dbReference type="ChEBI" id="CHEBI:15378"/>
        <dbReference type="ChEBI" id="CHEBI:17499"/>
        <dbReference type="ChEBI" id="CHEBI:29950"/>
        <dbReference type="ChEBI" id="CHEBI:61963"/>
        <dbReference type="ChEBI" id="CHEBI:90618"/>
        <dbReference type="ChEBI" id="CHEBI:232372"/>
        <dbReference type="ChEBI" id="CHEBI:456215"/>
    </reaction>
</comment>
<evidence type="ECO:0000256" key="3">
    <source>
        <dbReference type="ARBA" id="ARBA00022555"/>
    </source>
</evidence>
<dbReference type="Pfam" id="PF02926">
    <property type="entry name" value="THUMP"/>
    <property type="match status" value="1"/>
</dbReference>
<keyword evidence="6 9" id="KW-0067">ATP-binding</keyword>
<comment type="similarity">
    <text evidence="9">Belongs to the ThiI family.</text>
</comment>
<dbReference type="GO" id="GO:0009228">
    <property type="term" value="P:thiamine biosynthetic process"/>
    <property type="evidence" value="ECO:0007669"/>
    <property type="project" value="UniProtKB-KW"/>
</dbReference>
<evidence type="ECO:0000256" key="4">
    <source>
        <dbReference type="ARBA" id="ARBA00022679"/>
    </source>
</evidence>
<evidence type="ECO:0000256" key="7">
    <source>
        <dbReference type="ARBA" id="ARBA00022884"/>
    </source>
</evidence>
<dbReference type="Gene3D" id="3.40.50.620">
    <property type="entry name" value="HUPs"/>
    <property type="match status" value="1"/>
</dbReference>
<dbReference type="GO" id="GO:0004810">
    <property type="term" value="F:CCA tRNA nucleotidyltransferase activity"/>
    <property type="evidence" value="ECO:0007669"/>
    <property type="project" value="InterPro"/>
</dbReference>
<dbReference type="EMBL" id="CP035042">
    <property type="protein sequence ID" value="QHC50331.1"/>
    <property type="molecule type" value="Genomic_DNA"/>
</dbReference>
<comment type="catalytic activity">
    <reaction evidence="9">
        <text>[ThiI sulfur-carrier protein]-S-sulfanyl-L-cysteine + a uridine in tRNA + 2 reduced [2Fe-2S]-[ferredoxin] + ATP + H(+) = [ThiI sulfur-carrier protein]-L-cysteine + a 4-thiouridine in tRNA + 2 oxidized [2Fe-2S]-[ferredoxin] + AMP + diphosphate</text>
        <dbReference type="Rhea" id="RHEA:24176"/>
        <dbReference type="Rhea" id="RHEA-COMP:10000"/>
        <dbReference type="Rhea" id="RHEA-COMP:10001"/>
        <dbReference type="Rhea" id="RHEA-COMP:13337"/>
        <dbReference type="Rhea" id="RHEA-COMP:13338"/>
        <dbReference type="Rhea" id="RHEA-COMP:13339"/>
        <dbReference type="Rhea" id="RHEA-COMP:13340"/>
        <dbReference type="ChEBI" id="CHEBI:15378"/>
        <dbReference type="ChEBI" id="CHEBI:29950"/>
        <dbReference type="ChEBI" id="CHEBI:30616"/>
        <dbReference type="ChEBI" id="CHEBI:33019"/>
        <dbReference type="ChEBI" id="CHEBI:33737"/>
        <dbReference type="ChEBI" id="CHEBI:33738"/>
        <dbReference type="ChEBI" id="CHEBI:61963"/>
        <dbReference type="ChEBI" id="CHEBI:65315"/>
        <dbReference type="ChEBI" id="CHEBI:136798"/>
        <dbReference type="ChEBI" id="CHEBI:456215"/>
        <dbReference type="EC" id="2.8.1.4"/>
    </reaction>
</comment>
<evidence type="ECO:0000259" key="10">
    <source>
        <dbReference type="PROSITE" id="PS51165"/>
    </source>
</evidence>
<gene>
    <name evidence="9 11" type="primary">thiI</name>
    <name evidence="11" type="ORF">EKK97_13110</name>
</gene>
<dbReference type="PANTHER" id="PTHR43209:SF1">
    <property type="entry name" value="TRNA SULFURTRANSFERASE"/>
    <property type="match status" value="1"/>
</dbReference>
<dbReference type="PROSITE" id="PS51165">
    <property type="entry name" value="THUMP"/>
    <property type="match status" value="1"/>
</dbReference>
<comment type="subcellular location">
    <subcellularLocation>
        <location evidence="1 9">Cytoplasm</location>
    </subcellularLocation>
</comment>
<dbReference type="Pfam" id="PF02568">
    <property type="entry name" value="ThiI"/>
    <property type="match status" value="1"/>
</dbReference>
<dbReference type="NCBIfam" id="TIGR00342">
    <property type="entry name" value="tRNA uracil 4-sulfurtransferase ThiI"/>
    <property type="match status" value="1"/>
</dbReference>
<name>A0A6I6SM93_9GAMM</name>
<feature type="binding site" evidence="9">
    <location>
        <position position="268"/>
    </location>
    <ligand>
        <name>ATP</name>
        <dbReference type="ChEBI" id="CHEBI:30616"/>
    </ligand>
</feature>
<protein>
    <recommendedName>
        <fullName evidence="9">Probable tRNA sulfurtransferase</fullName>
        <ecNumber evidence="9">2.8.1.4</ecNumber>
    </recommendedName>
    <alternativeName>
        <fullName evidence="9">Sulfur carrier protein ThiS sulfurtransferase</fullName>
    </alternativeName>
    <alternativeName>
        <fullName evidence="9">Thiamine biosynthesis protein ThiI</fullName>
    </alternativeName>
    <alternativeName>
        <fullName evidence="9">tRNA 4-thiouridine synthase</fullName>
    </alternativeName>
</protein>
<keyword evidence="7 9" id="KW-0694">RNA-binding</keyword>
<dbReference type="CDD" id="cd11716">
    <property type="entry name" value="THUMP_ThiI"/>
    <property type="match status" value="1"/>
</dbReference>
<evidence type="ECO:0000256" key="5">
    <source>
        <dbReference type="ARBA" id="ARBA00022741"/>
    </source>
</evidence>
<dbReference type="PANTHER" id="PTHR43209">
    <property type="entry name" value="TRNA SULFURTRANSFERASE"/>
    <property type="match status" value="1"/>
</dbReference>
<dbReference type="InterPro" id="IPR004114">
    <property type="entry name" value="THUMP_dom"/>
</dbReference>
<dbReference type="InterPro" id="IPR049961">
    <property type="entry name" value="ThiI_N"/>
</dbReference>
<dbReference type="Gene3D" id="3.30.2130.30">
    <property type="match status" value="1"/>
</dbReference>
<dbReference type="Gene3D" id="3.40.250.10">
    <property type="entry name" value="Rhodanese-like domain"/>
    <property type="match status" value="1"/>
</dbReference>
<keyword evidence="3 9" id="KW-0820">tRNA-binding</keyword>
<feature type="binding site" evidence="9">
    <location>
        <position position="290"/>
    </location>
    <ligand>
        <name>ATP</name>
        <dbReference type="ChEBI" id="CHEBI:30616"/>
    </ligand>
</feature>
<dbReference type="SUPFAM" id="SSF52821">
    <property type="entry name" value="Rhodanese/Cell cycle control phosphatase"/>
    <property type="match status" value="1"/>
</dbReference>
<dbReference type="CDD" id="cd00158">
    <property type="entry name" value="RHOD"/>
    <property type="match status" value="1"/>
</dbReference>
<feature type="binding site" evidence="9">
    <location>
        <begin position="186"/>
        <end position="187"/>
    </location>
    <ligand>
        <name>ATP</name>
        <dbReference type="ChEBI" id="CHEBI:30616"/>
    </ligand>
</feature>
<comment type="caution">
    <text evidence="9">Lacks conserved residue(s) required for the propagation of feature annotation.</text>
</comment>
<dbReference type="UniPathway" id="UPA00060"/>
<proteinExistence type="inferred from homology"/>
<dbReference type="GO" id="GO:0052837">
    <property type="term" value="P:thiazole biosynthetic process"/>
    <property type="evidence" value="ECO:0007669"/>
    <property type="project" value="InterPro"/>
</dbReference>
<dbReference type="GO" id="GO:0009229">
    <property type="term" value="P:thiamine diphosphate biosynthetic process"/>
    <property type="evidence" value="ECO:0007669"/>
    <property type="project" value="UniProtKB-UniRule"/>
</dbReference>
<comment type="function">
    <text evidence="9">Catalyzes the ATP-dependent transfer of a sulfur to tRNA to produce 4-thiouridine in position 8 of tRNAs, which functions as a near-UV photosensor. Also catalyzes the transfer of sulfur to the sulfur carrier protein ThiS, forming ThiS-thiocarboxylate. This is a step in the synthesis of thiazole, in the thiamine biosynthesis pathway. The sulfur is donated as persulfide by IscS.</text>
</comment>
<dbReference type="SMART" id="SM00981">
    <property type="entry name" value="THUMP"/>
    <property type="match status" value="1"/>
</dbReference>
<dbReference type="GO" id="GO:0002937">
    <property type="term" value="P:tRNA 4-thiouridine biosynthesis"/>
    <property type="evidence" value="ECO:0007669"/>
    <property type="project" value="TreeGrafter"/>
</dbReference>
<sequence>MYYLLKLFPEITIKSRSVRRQMTRCLVGNIRNVLRPLGDTLHVQGGWDELKVRISDDAAFEWRHQLEEMLCRIPGIHEVQCVEEIPFVSFEDTAERLLPVWRDAIAGRSFRITAKRRGEHEFSSEQLERYLGQVLLDAAPGARVRLKAPDVDVRVEVIEDRLRLVRQRWPGLGGYPMGLQGQALTLISGGYDSPVAAWKMMRRGIKSHFLFFELGGAGHEAAVRKVAYHLWETYSRSHRVRFISVPFEGVVAELQRSIPDGLIGVVLKRMMVRAASRIAARSRIPMLVTGDAIAQVSSQSLTNLVLIDEASEVPILRPLIAEDKQTIIDTARQIGTAPFAEGMPEVCGAVSQRPNTQARHDKVVAAESNFDFSVLDAAVEHAVQTRSDRLLDALPAEESGNEPHLEVVTDLSTADGTEVSVIDIRPPAEREAAPLMLGEVECLEIPFFELQSRAETLPDDRRYLLYCDQGVMSRMQALHLHDRGLRHFGIYRAR</sequence>
<dbReference type="NCBIfam" id="TIGR04271">
    <property type="entry name" value="ThiI_C_thiazole"/>
    <property type="match status" value="1"/>
</dbReference>
<evidence type="ECO:0000256" key="1">
    <source>
        <dbReference type="ARBA" id="ARBA00004496"/>
    </source>
</evidence>
<dbReference type="HAMAP" id="MF_00021">
    <property type="entry name" value="ThiI"/>
    <property type="match status" value="1"/>
</dbReference>
<keyword evidence="5 9" id="KW-0547">Nucleotide-binding</keyword>